<dbReference type="EMBL" id="CP092886">
    <property type="protein sequence ID" value="UYV84317.1"/>
    <property type="molecule type" value="Genomic_DNA"/>
</dbReference>
<feature type="non-terminal residue" evidence="2">
    <location>
        <position position="1"/>
    </location>
</feature>
<dbReference type="PANTHER" id="PTHR10829:SF25">
    <property type="entry name" value="DREBRIN-LIKE PROTEIN"/>
    <property type="match status" value="1"/>
</dbReference>
<feature type="compositionally biased region" description="Basic and acidic residues" evidence="1">
    <location>
        <begin position="35"/>
        <end position="53"/>
    </location>
</feature>
<feature type="region of interest" description="Disordered" evidence="1">
    <location>
        <begin position="568"/>
        <end position="612"/>
    </location>
</feature>
<evidence type="ECO:0000313" key="3">
    <source>
        <dbReference type="Proteomes" id="UP001235939"/>
    </source>
</evidence>
<feature type="compositionally biased region" description="Pro residues" evidence="1">
    <location>
        <begin position="423"/>
        <end position="433"/>
    </location>
</feature>
<feature type="region of interest" description="Disordered" evidence="1">
    <location>
        <begin position="353"/>
        <end position="446"/>
    </location>
</feature>
<dbReference type="Proteomes" id="UP001235939">
    <property type="component" value="Chromosome X"/>
</dbReference>
<feature type="compositionally biased region" description="Pro residues" evidence="1">
    <location>
        <begin position="571"/>
        <end position="589"/>
    </location>
</feature>
<feature type="compositionally biased region" description="Low complexity" evidence="1">
    <location>
        <begin position="1"/>
        <end position="18"/>
    </location>
</feature>
<accession>A0ABY6LVZ9</accession>
<feature type="region of interest" description="Disordered" evidence="1">
    <location>
        <begin position="1"/>
        <end position="63"/>
    </location>
</feature>
<sequence>MHLSMPSSASPGTSGSAGKEPGRPSIPSPTGGQKLQKDEIQKTISRDNSENRENANPPAGVKDVNLAAARDVTLSLPASTSFNGAARVLGNWADCIEDLGPEADDAFTVVKGKKRRRESTNSPTAAAPSSNIGDARTSRRPQSSAGSVPRAQEIRTTRAHISEARARQASSSEEHCVYLEHGPELQPFHYLRALDRMLGGTAGVIQVSKVNGHQLLGLANRGLAERLINEGLEVEGTLLRAFPFRKRAERITVGNLPFFVEDSAIISALKPYGRVTSIAPKLMKAGPYTYNDGRREAFIVLHDGVTTERLPTRLDIPNKGEAWPAYLSSGIKCSRCHGQGHRRANCPLLAGRANTTRSAPPASPAGLQPTTTPAPPQRPTPQHSAPAPPLEISGASPAARAAIHPAGAPRPSPTAPSASPTEETPPAPPPVTPDPSSQAPRDPASQEILGPANITQDIEMTAVEESIPPSASSNKKCTRIDLAAFIKRSPSVSFAGTDALGLGREEVLDLLSSRTKAHKRGRHLTPPQSNALAGLVNQILDLRPGGDSNSTIYKVLRQVLSELRTGTAAVPPAPTLPAPRPAEPAPPAPQKRESTPAMATPPPPPSAQMEDTANNVNSPAGEGYAKFATSNDIATKKPSIGAVRAHKNWADILEYEDSENEDGYTVVQEGAVQEPEWPSLNTSTFAAKSAKVHKSEDSSINNVESKYVNLPAGASNANSAAAVGMQTKSPSKGAEKALKNWAETMEKDNNSEEGFTVVKSKKRRHDSPVAESNSTRANGPRGRPHRRGATTARIPQVQEVKATHAHIADARARQASSTQDQCVYIEHCPDFRPLHYLQAVDKVVGGAENITQLTRMNGHVLVGLATKALAARLVDQGLEIEGTILRTFPFRKRAERLLIGNLPFFVEDVAIIDALRPYGRVTSIAPIQFKAGEYAYTDGRREAYILLHDGAGSPQGQLPHACQADHRPQASSRPNRGFFTRRASTAQSACATVPCTSTPTPPEEVPGTAPVANARAPRSVAPQPTLPPPPTPPGEVPSPAVAAPCTPKATLSPQASLEPIEPMEVAPTEEETTGSTPAGRGKIRAQLNIILEQAHNRHNQRAWARHSERSLVHQVDIAFVQETNSFHLDQGQDLCLGYSAVVTPPVAISGSGLACVFGPGDRLGEMDGHQGGAARRGLRSAADDDGYVTRARKYIAAQLEASSVKADYPSLSDLSRAIHLRRPVSVVRDDDGRVIEGPDLRRKALAIFWPRFARATCDPAAGAAFIEGTITSIELDEEDPLHRTEITAHEVAAAIHRLPRGRAPGWDGLPCELLAVRKFLHGRPAACVRSLSAPRCLASIDAPEFNMPDPQGPQRSRPRWLWMHRVLASILLSPLEPHLPALVPECQTYAVEDATAGASPLAVVCVDLQSTFDCLDRGFLLSLLVSLRLPAAFVGWILLLYAGADATIRDGGFQTAAISLLNGGDMCMTEVTCFAANTSFKFILGAVYIHPGASMQDIGMLLWQGLGPYIHNSQYVPPFVQVDSSIPILLCGDFNKN</sequence>
<evidence type="ECO:0000256" key="1">
    <source>
        <dbReference type="SAM" id="MobiDB-lite"/>
    </source>
</evidence>
<feature type="compositionally biased region" description="Polar residues" evidence="1">
    <location>
        <begin position="989"/>
        <end position="998"/>
    </location>
</feature>
<protein>
    <recommendedName>
        <fullName evidence="4">Reverse transcriptase domain-containing protein</fullName>
    </recommendedName>
</protein>
<feature type="region of interest" description="Disordered" evidence="1">
    <location>
        <begin position="748"/>
        <end position="790"/>
    </location>
</feature>
<keyword evidence="3" id="KW-1185">Reference proteome</keyword>
<name>A0ABY6LVZ9_9ARAC</name>
<feature type="compositionally biased region" description="Low complexity" evidence="1">
    <location>
        <begin position="120"/>
        <end position="131"/>
    </location>
</feature>
<feature type="compositionally biased region" description="Low complexity" evidence="1">
    <location>
        <begin position="392"/>
        <end position="407"/>
    </location>
</feature>
<feature type="region of interest" description="Disordered" evidence="1">
    <location>
        <begin position="955"/>
        <end position="976"/>
    </location>
</feature>
<gene>
    <name evidence="2" type="ORF">LAZ67_X001835</name>
</gene>
<feature type="compositionally biased region" description="Pro residues" evidence="1">
    <location>
        <begin position="1024"/>
        <end position="1036"/>
    </location>
</feature>
<organism evidence="2 3">
    <name type="scientific">Cordylochernes scorpioides</name>
    <dbReference type="NCBI Taxonomy" id="51811"/>
    <lineage>
        <taxon>Eukaryota</taxon>
        <taxon>Metazoa</taxon>
        <taxon>Ecdysozoa</taxon>
        <taxon>Arthropoda</taxon>
        <taxon>Chelicerata</taxon>
        <taxon>Arachnida</taxon>
        <taxon>Pseudoscorpiones</taxon>
        <taxon>Cheliferoidea</taxon>
        <taxon>Chernetidae</taxon>
        <taxon>Cordylochernes</taxon>
    </lineage>
</organism>
<feature type="region of interest" description="Disordered" evidence="1">
    <location>
        <begin position="111"/>
        <end position="156"/>
    </location>
</feature>
<reference evidence="2 3" key="1">
    <citation type="submission" date="2022-03" db="EMBL/GenBank/DDBJ databases">
        <title>A chromosomal length assembly of Cordylochernes scorpioides.</title>
        <authorList>
            <person name="Zeh D."/>
            <person name="Zeh J."/>
        </authorList>
    </citation>
    <scope>NUCLEOTIDE SEQUENCE [LARGE SCALE GENOMIC DNA]</scope>
    <source>
        <strain evidence="2">IN4F17</strain>
        <tissue evidence="2">Whole Body</tissue>
    </source>
</reference>
<evidence type="ECO:0008006" key="4">
    <source>
        <dbReference type="Google" id="ProtNLM"/>
    </source>
</evidence>
<proteinExistence type="predicted"/>
<feature type="region of interest" description="Disordered" evidence="1">
    <location>
        <begin position="989"/>
        <end position="1060"/>
    </location>
</feature>
<evidence type="ECO:0000313" key="2">
    <source>
        <dbReference type="EMBL" id="UYV84317.1"/>
    </source>
</evidence>
<dbReference type="PANTHER" id="PTHR10829">
    <property type="entry name" value="CORTACTIN AND DREBRIN"/>
    <property type="match status" value="1"/>
</dbReference>